<protein>
    <submittedName>
        <fullName evidence="1">Uncharacterized protein</fullName>
    </submittedName>
</protein>
<proteinExistence type="predicted"/>
<dbReference type="RefSeq" id="WP_151864973.1">
    <property type="nucleotide sequence ID" value="NZ_WBZB01000012.1"/>
</dbReference>
<evidence type="ECO:0000313" key="2">
    <source>
        <dbReference type="Proteomes" id="UP000465601"/>
    </source>
</evidence>
<evidence type="ECO:0000313" key="1">
    <source>
        <dbReference type="EMBL" id="KAB3531793.1"/>
    </source>
</evidence>
<dbReference type="AlphaFoldDB" id="A0A833MAW8"/>
<sequence length="137" mass="16030">MSYVMVGNKMIDSEEILQNIKEQLPFKGIKDITKGAKRDDTLIFQVYHDVGSLKEFLDVEEMRDLSEEELIDELMELADEKTSEIEDYIPEGLMTFSYSYYYDEAENRIKSVFIAVDQEVGELRLRDIAERVLRSLD</sequence>
<dbReference type="OrthoDB" id="1755920at2"/>
<keyword evidence="2" id="KW-1185">Reference proteome</keyword>
<gene>
    <name evidence="1" type="ORF">F8153_03490</name>
</gene>
<organism evidence="1 2">
    <name type="scientific">Alkaliphilus serpentinus</name>
    <dbReference type="NCBI Taxonomy" id="1482731"/>
    <lineage>
        <taxon>Bacteria</taxon>
        <taxon>Bacillati</taxon>
        <taxon>Bacillota</taxon>
        <taxon>Clostridia</taxon>
        <taxon>Peptostreptococcales</taxon>
        <taxon>Natronincolaceae</taxon>
        <taxon>Alkaliphilus</taxon>
    </lineage>
</organism>
<reference evidence="1 2" key="1">
    <citation type="submission" date="2019-10" db="EMBL/GenBank/DDBJ databases">
        <title>Alkaliphilus serpentinus sp. nov. and Alkaliphilus pronyensis sp. nov., two novel anaerobic alkaliphilic species isolated from the serpentinized-hosted hydrothermal field of the Prony Bay (New Caledonia).</title>
        <authorList>
            <person name="Postec A."/>
        </authorList>
    </citation>
    <scope>NUCLEOTIDE SEQUENCE [LARGE SCALE GENOMIC DNA]</scope>
    <source>
        <strain evidence="1 2">LacT</strain>
    </source>
</reference>
<dbReference type="EMBL" id="WBZB01000012">
    <property type="protein sequence ID" value="KAB3531793.1"/>
    <property type="molecule type" value="Genomic_DNA"/>
</dbReference>
<dbReference type="Proteomes" id="UP000465601">
    <property type="component" value="Unassembled WGS sequence"/>
</dbReference>
<name>A0A833MAW8_9FIRM</name>
<comment type="caution">
    <text evidence="1">The sequence shown here is derived from an EMBL/GenBank/DDBJ whole genome shotgun (WGS) entry which is preliminary data.</text>
</comment>
<accession>A0A833MAW8</accession>